<dbReference type="GO" id="GO:0035725">
    <property type="term" value="P:sodium ion transmembrane transport"/>
    <property type="evidence" value="ECO:0007669"/>
    <property type="project" value="TreeGrafter"/>
</dbReference>
<keyword evidence="2" id="KW-1185">Reference proteome</keyword>
<proteinExistence type="predicted"/>
<dbReference type="InterPro" id="IPR051413">
    <property type="entry name" value="K/Na_HCN_channel"/>
</dbReference>
<evidence type="ECO:0000313" key="1">
    <source>
        <dbReference type="EMBL" id="CAE7249723.1"/>
    </source>
</evidence>
<organism evidence="1 2">
    <name type="scientific">Symbiodinium pilosum</name>
    <name type="common">Dinoflagellate</name>
    <dbReference type="NCBI Taxonomy" id="2952"/>
    <lineage>
        <taxon>Eukaryota</taxon>
        <taxon>Sar</taxon>
        <taxon>Alveolata</taxon>
        <taxon>Dinophyceae</taxon>
        <taxon>Suessiales</taxon>
        <taxon>Symbiodiniaceae</taxon>
        <taxon>Symbiodinium</taxon>
    </lineage>
</organism>
<evidence type="ECO:0000313" key="2">
    <source>
        <dbReference type="Proteomes" id="UP000649617"/>
    </source>
</evidence>
<accession>A0A812LP97</accession>
<sequence length="455" mass="51074">MAPRALVLTMSGADFRCRIFVKGLFPLGFDYVPSQNLVTHADPEHVSVSVLLMRPSKEVFQELLHTQAASLYYSLFGSISRLLILNHLVACCWYAVGDLGGPTGWVRRSGLESETVIHKYLVCLNWAFAQLSVGSSELIPESTFEFSFCVLVAFRSLITYSTLISTMTSLLSGLSKIKEDENTEFRMLRSYLVHHDICKELQQKITRFLQHQYGLRQQAKSADAQVPLLELLSVRLQGELSFAKYRKALGRLAFVDELLMLNDLMVMQVLHRLAMKAVRDTVVAGKDVIFLAGDTATASYFKVGGEITYFHSSEKDSVSNATWVAEHCLWTPWVHLGDLVCEDVSRLVVIHVQEFCDVLSQAPRTHGAAVIHARDFIAAMGHQPLWTDILPQKETHHFQTSEREVKLHVRCCGLLKAERVTPEPKMSSFDFHGIGAAEAARAVRSEEEQASDKDE</sequence>
<dbReference type="PANTHER" id="PTHR45689:SF5">
    <property type="entry name" value="I[[H]] CHANNEL, ISOFORM E"/>
    <property type="match status" value="1"/>
</dbReference>
<reference evidence="1" key="1">
    <citation type="submission" date="2021-02" db="EMBL/GenBank/DDBJ databases">
        <authorList>
            <person name="Dougan E. K."/>
            <person name="Rhodes N."/>
            <person name="Thang M."/>
            <person name="Chan C."/>
        </authorList>
    </citation>
    <scope>NUCLEOTIDE SEQUENCE</scope>
</reference>
<dbReference type="EMBL" id="CAJNIZ010006402">
    <property type="protein sequence ID" value="CAE7249723.1"/>
    <property type="molecule type" value="Genomic_DNA"/>
</dbReference>
<dbReference type="Proteomes" id="UP000649617">
    <property type="component" value="Unassembled WGS sequence"/>
</dbReference>
<dbReference type="SUPFAM" id="SSF51206">
    <property type="entry name" value="cAMP-binding domain-like"/>
    <property type="match status" value="1"/>
</dbReference>
<name>A0A812LP97_SYMPI</name>
<dbReference type="SUPFAM" id="SSF81324">
    <property type="entry name" value="Voltage-gated potassium channels"/>
    <property type="match status" value="1"/>
</dbReference>
<dbReference type="OrthoDB" id="421226at2759"/>
<dbReference type="PANTHER" id="PTHR45689">
    <property type="entry name" value="I[[H]] CHANNEL, ISOFORM E"/>
    <property type="match status" value="1"/>
</dbReference>
<dbReference type="InterPro" id="IPR018490">
    <property type="entry name" value="cNMP-bd_dom_sf"/>
</dbReference>
<dbReference type="AlphaFoldDB" id="A0A812LP97"/>
<dbReference type="GO" id="GO:0098855">
    <property type="term" value="C:HCN channel complex"/>
    <property type="evidence" value="ECO:0007669"/>
    <property type="project" value="TreeGrafter"/>
</dbReference>
<gene>
    <name evidence="1" type="primary">KCNH2</name>
    <name evidence="1" type="ORF">SPIL2461_LOCUS4737</name>
</gene>
<dbReference type="GO" id="GO:0005249">
    <property type="term" value="F:voltage-gated potassium channel activity"/>
    <property type="evidence" value="ECO:0007669"/>
    <property type="project" value="TreeGrafter"/>
</dbReference>
<dbReference type="GO" id="GO:0003254">
    <property type="term" value="P:regulation of membrane depolarization"/>
    <property type="evidence" value="ECO:0007669"/>
    <property type="project" value="TreeGrafter"/>
</dbReference>
<comment type="caution">
    <text evidence="1">The sequence shown here is derived from an EMBL/GenBank/DDBJ whole genome shotgun (WGS) entry which is preliminary data.</text>
</comment>
<protein>
    <submittedName>
        <fullName evidence="1">KCNH2 protein</fullName>
    </submittedName>
</protein>